<dbReference type="OrthoDB" id="7859231at2759"/>
<dbReference type="Proteomes" id="UP000494163">
    <property type="component" value="Chromosome 2R"/>
</dbReference>
<protein>
    <submittedName>
        <fullName evidence="1">CG34029</fullName>
    </submittedName>
</protein>
<dbReference type="AlphaFoldDB" id="A0A0M4E4I0"/>
<evidence type="ECO:0000313" key="1">
    <source>
        <dbReference type="EMBL" id="ALC40966.1"/>
    </source>
</evidence>
<name>A0A0M4E4I0_DROBS</name>
<evidence type="ECO:0000313" key="2">
    <source>
        <dbReference type="Proteomes" id="UP000494163"/>
    </source>
</evidence>
<dbReference type="EMBL" id="CP012524">
    <property type="protein sequence ID" value="ALC40966.1"/>
    <property type="molecule type" value="Genomic_DNA"/>
</dbReference>
<keyword evidence="2" id="KW-1185">Reference proteome</keyword>
<reference evidence="1 2" key="1">
    <citation type="submission" date="2015-08" db="EMBL/GenBank/DDBJ databases">
        <title>Ancestral chromatin configuration constrains chromatin evolution on differentiating sex chromosomes in Drosophila.</title>
        <authorList>
            <person name="Zhou Q."/>
            <person name="Bachtrog D."/>
        </authorList>
    </citation>
    <scope>NUCLEOTIDE SEQUENCE [LARGE SCALE GENOMIC DNA]</scope>
    <source>
        <tissue evidence="1">Whole larvae</tissue>
    </source>
</reference>
<accession>A0A0M4E4I0</accession>
<gene>
    <name evidence="1" type="ORF">Dbus_chr2Rg545</name>
</gene>
<sequence length="125" mass="14751">MDLRLYLCSKCCQRCLWDELSDQEHRCQRCRLPDKGCIICCRRFEPREVNEQHCKRCDFHVVRHVTDQTPPPPLSLELEQDSDAELELAMAVPRPVPPPYERDESPIRQHSVAQRWEQIKQAIGI</sequence>
<proteinExistence type="predicted"/>
<organism evidence="1 2">
    <name type="scientific">Drosophila busckii</name>
    <name type="common">Fruit fly</name>
    <dbReference type="NCBI Taxonomy" id="30019"/>
    <lineage>
        <taxon>Eukaryota</taxon>
        <taxon>Metazoa</taxon>
        <taxon>Ecdysozoa</taxon>
        <taxon>Arthropoda</taxon>
        <taxon>Hexapoda</taxon>
        <taxon>Insecta</taxon>
        <taxon>Pterygota</taxon>
        <taxon>Neoptera</taxon>
        <taxon>Endopterygota</taxon>
        <taxon>Diptera</taxon>
        <taxon>Brachycera</taxon>
        <taxon>Muscomorpha</taxon>
        <taxon>Ephydroidea</taxon>
        <taxon>Drosophilidae</taxon>
        <taxon>Drosophila</taxon>
    </lineage>
</organism>